<keyword evidence="3" id="KW-1185">Reference proteome</keyword>
<name>A0AA86QE42_9EUKA</name>
<comment type="caution">
    <text evidence="1">The sequence shown here is derived from an EMBL/GenBank/DDBJ whole genome shotgun (WGS) entry which is preliminary data.</text>
</comment>
<proteinExistence type="predicted"/>
<dbReference type="Proteomes" id="UP001642409">
    <property type="component" value="Unassembled WGS sequence"/>
</dbReference>
<dbReference type="EMBL" id="CATOUU010000849">
    <property type="protein sequence ID" value="CAI9954562.1"/>
    <property type="molecule type" value="Genomic_DNA"/>
</dbReference>
<dbReference type="EMBL" id="CAXDID020000094">
    <property type="protein sequence ID" value="CAL6023808.1"/>
    <property type="molecule type" value="Genomic_DNA"/>
</dbReference>
<reference evidence="1" key="1">
    <citation type="submission" date="2023-06" db="EMBL/GenBank/DDBJ databases">
        <authorList>
            <person name="Kurt Z."/>
        </authorList>
    </citation>
    <scope>NUCLEOTIDE SEQUENCE</scope>
</reference>
<evidence type="ECO:0000313" key="1">
    <source>
        <dbReference type="EMBL" id="CAI9954562.1"/>
    </source>
</evidence>
<evidence type="ECO:0000313" key="2">
    <source>
        <dbReference type="EMBL" id="CAL6023808.1"/>
    </source>
</evidence>
<dbReference type="AlphaFoldDB" id="A0AA86QE42"/>
<organism evidence="1">
    <name type="scientific">Hexamita inflata</name>
    <dbReference type="NCBI Taxonomy" id="28002"/>
    <lineage>
        <taxon>Eukaryota</taxon>
        <taxon>Metamonada</taxon>
        <taxon>Diplomonadida</taxon>
        <taxon>Hexamitidae</taxon>
        <taxon>Hexamitinae</taxon>
        <taxon>Hexamita</taxon>
    </lineage>
</organism>
<reference evidence="2 3" key="2">
    <citation type="submission" date="2024-07" db="EMBL/GenBank/DDBJ databases">
        <authorList>
            <person name="Akdeniz Z."/>
        </authorList>
    </citation>
    <scope>NUCLEOTIDE SEQUENCE [LARGE SCALE GENOMIC DNA]</scope>
</reference>
<accession>A0AA86QE42</accession>
<gene>
    <name evidence="2" type="ORF">HINF_LOCUS29313</name>
    <name evidence="1" type="ORF">HINF_LOCUS42207</name>
</gene>
<sequence length="111" mass="13273">MQIEHLQITEPCKRLKYFNSILFKIEANQLNQFTNGYKSFYLVSFQSKPLKVWFRLSTEQGVHIQDTTLVFQEEIICDLSQLFQLNYSKITLSKRSQSRHMPSSRILREHM</sequence>
<evidence type="ECO:0000313" key="3">
    <source>
        <dbReference type="Proteomes" id="UP001642409"/>
    </source>
</evidence>
<protein>
    <submittedName>
        <fullName evidence="2">Hypothetical_protein</fullName>
    </submittedName>
</protein>